<dbReference type="RefSeq" id="WP_169379337.1">
    <property type="nucleotide sequence ID" value="NZ_JAAXLA010000002.1"/>
</dbReference>
<dbReference type="EMBL" id="JAAXLA010000002">
    <property type="protein sequence ID" value="NMH95958.1"/>
    <property type="molecule type" value="Genomic_DNA"/>
</dbReference>
<keyword evidence="2" id="KW-1185">Reference proteome</keyword>
<protein>
    <submittedName>
        <fullName evidence="1">Uncharacterized protein</fullName>
    </submittedName>
</protein>
<accession>A0ABX1S662</accession>
<name>A0ABX1S662_9PSEU</name>
<dbReference type="Proteomes" id="UP000820669">
    <property type="component" value="Unassembled WGS sequence"/>
</dbReference>
<sequence>MLVELANLALVRDRHPALRPIDADSNPYNADSTPYMVSIDEAMGFLPLDRPGEWELDV</sequence>
<proteinExistence type="predicted"/>
<comment type="caution">
    <text evidence="1">The sequence shown here is derived from an EMBL/GenBank/DDBJ whole genome shotgun (WGS) entry which is preliminary data.</text>
</comment>
<evidence type="ECO:0000313" key="2">
    <source>
        <dbReference type="Proteomes" id="UP000820669"/>
    </source>
</evidence>
<dbReference type="Gene3D" id="3.40.630.30">
    <property type="match status" value="1"/>
</dbReference>
<organism evidence="1 2">
    <name type="scientific">Pseudonocardia acidicola</name>
    <dbReference type="NCBI Taxonomy" id="2724939"/>
    <lineage>
        <taxon>Bacteria</taxon>
        <taxon>Bacillati</taxon>
        <taxon>Actinomycetota</taxon>
        <taxon>Actinomycetes</taxon>
        <taxon>Pseudonocardiales</taxon>
        <taxon>Pseudonocardiaceae</taxon>
        <taxon>Pseudonocardia</taxon>
    </lineage>
</organism>
<evidence type="ECO:0000313" key="1">
    <source>
        <dbReference type="EMBL" id="NMH95958.1"/>
    </source>
</evidence>
<reference evidence="1 2" key="1">
    <citation type="submission" date="2020-04" db="EMBL/GenBank/DDBJ databases">
        <authorList>
            <person name="Klaysubun C."/>
            <person name="Duangmal K."/>
            <person name="Lipun K."/>
        </authorList>
    </citation>
    <scope>NUCLEOTIDE SEQUENCE [LARGE SCALE GENOMIC DNA]</scope>
    <source>
        <strain evidence="1 2">K10HN5</strain>
    </source>
</reference>
<gene>
    <name evidence="1" type="ORF">HF526_01255</name>
</gene>